<dbReference type="GO" id="GO:0015979">
    <property type="term" value="P:photosynthesis"/>
    <property type="evidence" value="ECO:0007669"/>
    <property type="project" value="UniProtKB-UniRule"/>
</dbReference>
<dbReference type="HAMAP" id="MF_00437">
    <property type="entry name" value="Ycf4"/>
    <property type="match status" value="1"/>
</dbReference>
<keyword evidence="6 10" id="KW-1133">Transmembrane helix</keyword>
<evidence type="ECO:0000256" key="9">
    <source>
        <dbReference type="ARBA" id="ARBA00046286"/>
    </source>
</evidence>
<evidence type="ECO:0000313" key="11">
    <source>
        <dbReference type="EMBL" id="AID67656.1"/>
    </source>
</evidence>
<keyword evidence="11" id="KW-0934">Plastid</keyword>
<reference evidence="11" key="1">
    <citation type="journal article" date="2014" name="BMC Genomics">
        <title>Six newly sequenced chloroplast genomes from prasinophyte green algae provide insights into the relationships among prasinophyte lineages and the diversity of streamlined genome architecture in picoplanktonic species.</title>
        <authorList>
            <person name="Lemieux C."/>
            <person name="Otis C."/>
            <person name="Turmel M."/>
        </authorList>
    </citation>
    <scope>NUCLEOTIDE SEQUENCE</scope>
</reference>
<evidence type="ECO:0000256" key="2">
    <source>
        <dbReference type="ARBA" id="ARBA00008198"/>
    </source>
</evidence>
<evidence type="ECO:0000256" key="4">
    <source>
        <dbReference type="ARBA" id="ARBA00022531"/>
    </source>
</evidence>
<evidence type="ECO:0000256" key="6">
    <source>
        <dbReference type="ARBA" id="ARBA00022989"/>
    </source>
</evidence>
<evidence type="ECO:0000256" key="7">
    <source>
        <dbReference type="ARBA" id="ARBA00023078"/>
    </source>
</evidence>
<name>A0A088CJ92_9CHLO</name>
<accession>A0A088CJ92</accession>
<dbReference type="Pfam" id="PF02392">
    <property type="entry name" value="Ycf4"/>
    <property type="match status" value="1"/>
</dbReference>
<dbReference type="NCBIfam" id="NF002712">
    <property type="entry name" value="PRK02542.1"/>
    <property type="match status" value="1"/>
</dbReference>
<evidence type="ECO:0000256" key="5">
    <source>
        <dbReference type="ARBA" id="ARBA00022692"/>
    </source>
</evidence>
<comment type="function">
    <text evidence="1 10">Seems to be required for the assembly of the photosystem I complex.</text>
</comment>
<dbReference type="AlphaFoldDB" id="A0A088CJ92"/>
<keyword evidence="7 10" id="KW-0793">Thylakoid</keyword>
<feature type="transmembrane region" description="Helical" evidence="10">
    <location>
        <begin position="82"/>
        <end position="106"/>
    </location>
</feature>
<dbReference type="PANTHER" id="PTHR33288">
    <property type="match status" value="1"/>
</dbReference>
<dbReference type="GeneID" id="20355992"/>
<keyword evidence="5 10" id="KW-0812">Transmembrane</keyword>
<keyword evidence="4 10" id="KW-0602">Photosynthesis</keyword>
<geneLocation type="chloroplast" evidence="11"/>
<evidence type="ECO:0000256" key="3">
    <source>
        <dbReference type="ARBA" id="ARBA00015395"/>
    </source>
</evidence>
<gene>
    <name evidence="10 11" type="primary">ycf4</name>
</gene>
<comment type="subcellular location">
    <subcellularLocation>
        <location evidence="9">Plastid thylakoid membrane</location>
        <topology evidence="9">Multi-pass membrane protein</topology>
    </subcellularLocation>
    <subcellularLocation>
        <location evidence="10">Plastid</location>
        <location evidence="10">Chloroplast thylakoid membrane</location>
        <topology evidence="10">Multi-pass membrane protein</topology>
    </subcellularLocation>
</comment>
<organism evidence="11">
    <name type="scientific">Picocystis salinarum</name>
    <dbReference type="NCBI Taxonomy" id="88271"/>
    <lineage>
        <taxon>Eukaryota</taxon>
        <taxon>Viridiplantae</taxon>
        <taxon>Chlorophyta</taxon>
        <taxon>Picocystophyceae</taxon>
        <taxon>Picocystales</taxon>
        <taxon>Picocystaceae</taxon>
        <taxon>Picocystis</taxon>
    </lineage>
</organism>
<comment type="similarity">
    <text evidence="2 10">Belongs to the Ycf4 family.</text>
</comment>
<feature type="transmembrane region" description="Helical" evidence="10">
    <location>
        <begin position="47"/>
        <end position="70"/>
    </location>
</feature>
<dbReference type="RefSeq" id="YP_009057814.1">
    <property type="nucleotide sequence ID" value="NC_024828.1"/>
</dbReference>
<evidence type="ECO:0000256" key="1">
    <source>
        <dbReference type="ARBA" id="ARBA00002862"/>
    </source>
</evidence>
<dbReference type="PANTHER" id="PTHR33288:SF4">
    <property type="entry name" value="PHOTOSYSTEM I ASSEMBLY PROTEIN YCF4"/>
    <property type="match status" value="1"/>
</dbReference>
<dbReference type="GO" id="GO:0009522">
    <property type="term" value="C:photosystem I"/>
    <property type="evidence" value="ECO:0007669"/>
    <property type="project" value="InterPro"/>
</dbReference>
<evidence type="ECO:0000256" key="8">
    <source>
        <dbReference type="ARBA" id="ARBA00023136"/>
    </source>
</evidence>
<evidence type="ECO:0000256" key="10">
    <source>
        <dbReference type="HAMAP-Rule" id="MF_00437"/>
    </source>
</evidence>
<dbReference type="InterPro" id="IPR003359">
    <property type="entry name" value="PSI_Ycf4_assembly"/>
</dbReference>
<dbReference type="GO" id="GO:0009535">
    <property type="term" value="C:chloroplast thylakoid membrane"/>
    <property type="evidence" value="ECO:0007669"/>
    <property type="project" value="UniProtKB-SubCell"/>
</dbReference>
<keyword evidence="11" id="KW-0150">Chloroplast</keyword>
<dbReference type="EMBL" id="KJ746599">
    <property type="protein sequence ID" value="AID67656.1"/>
    <property type="molecule type" value="Genomic_DNA"/>
</dbReference>
<keyword evidence="8 10" id="KW-0472">Membrane</keyword>
<proteinExistence type="inferred from homology"/>
<protein>
    <recommendedName>
        <fullName evidence="3 10">Photosystem I assembly protein Ycf4</fullName>
    </recommendedName>
</protein>
<sequence length="202" mass="23078">MQCVYHSTIAATIFLSNILSIQEYIMEIKQSNTIRRETIIGSRRLSNYWWASVVGAASIGFLFVGIQSYITTIEIRFFPQGLVMSLYGFVGIGLSLYLWCTIIWSIGSGFNEFNKENGFVRIFRWGFPGKYRKIDLIYPLSDIENIRLDIQEGLNPKRVLYLCLKGKRDIPLTRVGQPMTLSEIEKQAADLANFLQVDVEGV</sequence>